<dbReference type="InterPro" id="IPR016181">
    <property type="entry name" value="Acyl_CoA_acyltransferase"/>
</dbReference>
<evidence type="ECO:0000313" key="3">
    <source>
        <dbReference type="Proteomes" id="UP001183246"/>
    </source>
</evidence>
<keyword evidence="3" id="KW-1185">Reference proteome</keyword>
<dbReference type="EMBL" id="JAVREL010000013">
    <property type="protein sequence ID" value="MDT0345212.1"/>
    <property type="molecule type" value="Genomic_DNA"/>
</dbReference>
<feature type="domain" description="N-acetyltransferase" evidence="1">
    <location>
        <begin position="1"/>
        <end position="149"/>
    </location>
</feature>
<evidence type="ECO:0000313" key="2">
    <source>
        <dbReference type="EMBL" id="MDT0345212.1"/>
    </source>
</evidence>
<dbReference type="Gene3D" id="3.40.630.30">
    <property type="match status" value="1"/>
</dbReference>
<dbReference type="EC" id="2.3.1.-" evidence="2"/>
<protein>
    <submittedName>
        <fullName evidence="2">GNAT family N-acetyltransferase</fullName>
        <ecNumber evidence="2">2.3.1.-</ecNumber>
    </submittedName>
</protein>
<sequence>MTIRTALVPLSEIVALRHRILRPGLPLESAAFAEDDRPETFHVAAYDGDGTEALGCITVFPDLMTGAEGAVAYRFRGMATAEGARGRGFGAAVLEAATAEAAARGAELMWCNGRSVARGFYERQGYAVQGEEFQIEGVGPHYVFARKISL</sequence>
<gene>
    <name evidence="2" type="ORF">RM590_21780</name>
</gene>
<dbReference type="InterPro" id="IPR000182">
    <property type="entry name" value="GNAT_dom"/>
</dbReference>
<organism evidence="2 3">
    <name type="scientific">Streptomyces litchfieldiae</name>
    <dbReference type="NCBI Taxonomy" id="3075543"/>
    <lineage>
        <taxon>Bacteria</taxon>
        <taxon>Bacillati</taxon>
        <taxon>Actinomycetota</taxon>
        <taxon>Actinomycetes</taxon>
        <taxon>Kitasatosporales</taxon>
        <taxon>Streptomycetaceae</taxon>
        <taxon>Streptomyces</taxon>
    </lineage>
</organism>
<accession>A0ABU2MUA0</accession>
<dbReference type="GO" id="GO:0016746">
    <property type="term" value="F:acyltransferase activity"/>
    <property type="evidence" value="ECO:0007669"/>
    <property type="project" value="UniProtKB-KW"/>
</dbReference>
<dbReference type="Proteomes" id="UP001183246">
    <property type="component" value="Unassembled WGS sequence"/>
</dbReference>
<name>A0ABU2MUA0_9ACTN</name>
<dbReference type="PROSITE" id="PS51186">
    <property type="entry name" value="GNAT"/>
    <property type="match status" value="1"/>
</dbReference>
<comment type="caution">
    <text evidence="2">The sequence shown here is derived from an EMBL/GenBank/DDBJ whole genome shotgun (WGS) entry which is preliminary data.</text>
</comment>
<keyword evidence="2" id="KW-0012">Acyltransferase</keyword>
<dbReference type="RefSeq" id="WP_311706342.1">
    <property type="nucleotide sequence ID" value="NZ_JAVREL010000013.1"/>
</dbReference>
<reference evidence="3" key="1">
    <citation type="submission" date="2023-07" db="EMBL/GenBank/DDBJ databases">
        <title>30 novel species of actinomycetes from the DSMZ collection.</title>
        <authorList>
            <person name="Nouioui I."/>
        </authorList>
    </citation>
    <scope>NUCLEOTIDE SEQUENCE [LARGE SCALE GENOMIC DNA]</scope>
    <source>
        <strain evidence="3">DSM 44938</strain>
    </source>
</reference>
<keyword evidence="2" id="KW-0808">Transferase</keyword>
<dbReference type="Pfam" id="PF13508">
    <property type="entry name" value="Acetyltransf_7"/>
    <property type="match status" value="1"/>
</dbReference>
<proteinExistence type="predicted"/>
<dbReference type="SUPFAM" id="SSF55729">
    <property type="entry name" value="Acyl-CoA N-acyltransferases (Nat)"/>
    <property type="match status" value="1"/>
</dbReference>
<evidence type="ECO:0000259" key="1">
    <source>
        <dbReference type="PROSITE" id="PS51186"/>
    </source>
</evidence>